<dbReference type="Gene3D" id="3.40.50.620">
    <property type="entry name" value="HUPs"/>
    <property type="match status" value="1"/>
</dbReference>
<accession>A0AAN0NG19</accession>
<gene>
    <name evidence="2" type="ORF">AABB28_04305</name>
</gene>
<dbReference type="Pfam" id="PF00582">
    <property type="entry name" value="Usp"/>
    <property type="match status" value="1"/>
</dbReference>
<dbReference type="EMBL" id="CP151762">
    <property type="protein sequence ID" value="WZU64517.1"/>
    <property type="molecule type" value="Genomic_DNA"/>
</dbReference>
<name>A0AAN0NG19_9RHOB</name>
<reference evidence="2 3" key="1">
    <citation type="submission" date="2024-04" db="EMBL/GenBank/DDBJ databases">
        <title>Phylogenomic analyses of a clade within the roseobacter group suggest taxonomic reassignments of species of the genera Aestuariivita, Citreicella, Loktanella, Nautella, Pelagibaca, Ruegeria, Thalassobius, Thiobacimonas and Tropicibacter, and the proposal o.</title>
        <authorList>
            <person name="Jeon C.O."/>
        </authorList>
    </citation>
    <scope>NUCLEOTIDE SEQUENCE [LARGE SCALE GENOMIC DNA]</scope>
    <source>
        <strain evidence="2 3">G8-12</strain>
    </source>
</reference>
<keyword evidence="3" id="KW-1185">Reference proteome</keyword>
<dbReference type="RefSeq" id="WP_342070881.1">
    <property type="nucleotide sequence ID" value="NZ_CP151762.1"/>
</dbReference>
<dbReference type="SUPFAM" id="SSF52402">
    <property type="entry name" value="Adenine nucleotide alpha hydrolases-like"/>
    <property type="match status" value="1"/>
</dbReference>
<dbReference type="KEGG" id="yag:AABB28_04305"/>
<evidence type="ECO:0000259" key="1">
    <source>
        <dbReference type="Pfam" id="PF00582"/>
    </source>
</evidence>
<organism evidence="2 3">
    <name type="scientific">Yoonia algicola</name>
    <dbReference type="NCBI Taxonomy" id="3137368"/>
    <lineage>
        <taxon>Bacteria</taxon>
        <taxon>Pseudomonadati</taxon>
        <taxon>Pseudomonadota</taxon>
        <taxon>Alphaproteobacteria</taxon>
        <taxon>Rhodobacterales</taxon>
        <taxon>Paracoccaceae</taxon>
        <taxon>Yoonia</taxon>
    </lineage>
</organism>
<dbReference type="AlphaFoldDB" id="A0AAN0NG19"/>
<evidence type="ECO:0000313" key="3">
    <source>
        <dbReference type="Proteomes" id="UP001451782"/>
    </source>
</evidence>
<proteinExistence type="predicted"/>
<dbReference type="Proteomes" id="UP001451782">
    <property type="component" value="Chromosome"/>
</dbReference>
<feature type="domain" description="UspA" evidence="1">
    <location>
        <begin position="1"/>
        <end position="137"/>
    </location>
</feature>
<dbReference type="CDD" id="cd00293">
    <property type="entry name" value="USP-like"/>
    <property type="match status" value="1"/>
</dbReference>
<evidence type="ECO:0000313" key="2">
    <source>
        <dbReference type="EMBL" id="WZU64517.1"/>
    </source>
</evidence>
<dbReference type="InterPro" id="IPR014729">
    <property type="entry name" value="Rossmann-like_a/b/a_fold"/>
</dbReference>
<sequence>MYRKIGVPIDLAHADRMAGAITMAADLAKLYGAAVCYIGATTTTPSSVAHSPEEYKDKLAAFAQKEAQAHGQEVTTHVILSHDPTATLDDDLVKAVDEIGVDLVVMATHVPNMGDHIWASNGGNLARRTKASVCLVRAPA</sequence>
<dbReference type="InterPro" id="IPR006016">
    <property type="entry name" value="UspA"/>
</dbReference>
<protein>
    <submittedName>
        <fullName evidence="2">Universal stress protein</fullName>
    </submittedName>
</protein>